<dbReference type="Proteomes" id="UP000075243">
    <property type="component" value="Unassembled WGS sequence"/>
</dbReference>
<feature type="domain" description="CCHC-type" evidence="2">
    <location>
        <begin position="120"/>
        <end position="136"/>
    </location>
</feature>
<accession>A0A151UG86</accession>
<dbReference type="SUPFAM" id="SSF57756">
    <property type="entry name" value="Retrovirus zinc finger-like domains"/>
    <property type="match status" value="1"/>
</dbReference>
<gene>
    <name evidence="3" type="ORF">KK1_048652</name>
</gene>
<dbReference type="Pfam" id="PF00098">
    <property type="entry name" value="zf-CCHC"/>
    <property type="match status" value="1"/>
</dbReference>
<evidence type="ECO:0000313" key="3">
    <source>
        <dbReference type="EMBL" id="KYP78289.1"/>
    </source>
</evidence>
<organism evidence="3 4">
    <name type="scientific">Cajanus cajan</name>
    <name type="common">Pigeon pea</name>
    <name type="synonym">Cajanus indicus</name>
    <dbReference type="NCBI Taxonomy" id="3821"/>
    <lineage>
        <taxon>Eukaryota</taxon>
        <taxon>Viridiplantae</taxon>
        <taxon>Streptophyta</taxon>
        <taxon>Embryophyta</taxon>
        <taxon>Tracheophyta</taxon>
        <taxon>Spermatophyta</taxon>
        <taxon>Magnoliopsida</taxon>
        <taxon>eudicotyledons</taxon>
        <taxon>Gunneridae</taxon>
        <taxon>Pentapetalae</taxon>
        <taxon>rosids</taxon>
        <taxon>fabids</taxon>
        <taxon>Fabales</taxon>
        <taxon>Fabaceae</taxon>
        <taxon>Papilionoideae</taxon>
        <taxon>50 kb inversion clade</taxon>
        <taxon>NPAAA clade</taxon>
        <taxon>indigoferoid/millettioid clade</taxon>
        <taxon>Phaseoleae</taxon>
        <taxon>Cajanus</taxon>
    </lineage>
</organism>
<comment type="caution">
    <text evidence="3">The sequence shown here is derived from an EMBL/GenBank/DDBJ whole genome shotgun (WGS) entry which is preliminary data.</text>
</comment>
<evidence type="ECO:0000259" key="2">
    <source>
        <dbReference type="PROSITE" id="PS50158"/>
    </source>
</evidence>
<dbReference type="AlphaFoldDB" id="A0A151UG86"/>
<dbReference type="PANTHER" id="PTHR35046">
    <property type="entry name" value="ZINC KNUCKLE (CCHC-TYPE) FAMILY PROTEIN"/>
    <property type="match status" value="1"/>
</dbReference>
<dbReference type="Gene3D" id="2.40.70.10">
    <property type="entry name" value="Acid Proteases"/>
    <property type="match status" value="1"/>
</dbReference>
<name>A0A151UG86_CAJCA</name>
<dbReference type="SMART" id="SM00343">
    <property type="entry name" value="ZnF_C2HC"/>
    <property type="match status" value="1"/>
</dbReference>
<evidence type="ECO:0000313" key="4">
    <source>
        <dbReference type="Proteomes" id="UP000075243"/>
    </source>
</evidence>
<dbReference type="PROSITE" id="PS50158">
    <property type="entry name" value="ZF_CCHC"/>
    <property type="match status" value="1"/>
</dbReference>
<dbReference type="Gramene" id="C.cajan_47281.t">
    <property type="protein sequence ID" value="C.cajan_47281.t"/>
    <property type="gene ID" value="C.cajan_47281"/>
</dbReference>
<reference evidence="3" key="1">
    <citation type="journal article" date="2012" name="Nat. Biotechnol.">
        <title>Draft genome sequence of pigeonpea (Cajanus cajan), an orphan legume crop of resource-poor farmers.</title>
        <authorList>
            <person name="Varshney R.K."/>
            <person name="Chen W."/>
            <person name="Li Y."/>
            <person name="Bharti A.K."/>
            <person name="Saxena R.K."/>
            <person name="Schlueter J.A."/>
            <person name="Donoghue M.T."/>
            <person name="Azam S."/>
            <person name="Fan G."/>
            <person name="Whaley A.M."/>
            <person name="Farmer A.D."/>
            <person name="Sheridan J."/>
            <person name="Iwata A."/>
            <person name="Tuteja R."/>
            <person name="Penmetsa R.V."/>
            <person name="Wu W."/>
            <person name="Upadhyaya H.D."/>
            <person name="Yang S.P."/>
            <person name="Shah T."/>
            <person name="Saxena K.B."/>
            <person name="Michael T."/>
            <person name="McCombie W.R."/>
            <person name="Yang B."/>
            <person name="Zhang G."/>
            <person name="Yang H."/>
            <person name="Wang J."/>
            <person name="Spillane C."/>
            <person name="Cook D.R."/>
            <person name="May G.D."/>
            <person name="Xu X."/>
            <person name="Jackson S.A."/>
        </authorList>
    </citation>
    <scope>NUCLEOTIDE SEQUENCE [LARGE SCALE GENOMIC DNA]</scope>
</reference>
<dbReference type="InterPro" id="IPR021109">
    <property type="entry name" value="Peptidase_aspartic_dom_sf"/>
</dbReference>
<dbReference type="GO" id="GO:0008270">
    <property type="term" value="F:zinc ion binding"/>
    <property type="evidence" value="ECO:0007669"/>
    <property type="project" value="UniProtKB-KW"/>
</dbReference>
<proteinExistence type="predicted"/>
<keyword evidence="1" id="KW-0863">Zinc-finger</keyword>
<dbReference type="InterPro" id="IPR001878">
    <property type="entry name" value="Znf_CCHC"/>
</dbReference>
<dbReference type="InterPro" id="IPR036875">
    <property type="entry name" value="Znf_CCHC_sf"/>
</dbReference>
<sequence>MSVEEYRQIMELYMMRARIREEENITIVRFLSGLNLEIRDKVKLLPYRDLNDLVQLCIKVEQQILRKTFKTESSYSSTYYKKEHKRKGKVFEKKPSFDSSKNLDKGKYTSHTTTKSSEIKCFKCLGRGHIASQCPNKKVMILRSQDIYSCQDEATTSPSSREDEEEKCEVTYPYDGELLMVRRLVSNQPSDTNSKRENIFHTRCNIADKACSLIVDSGSRCNCCSTRMVENLGLTTTPHPKYYQLHWLNDDGDMVFHLHKWLRIKYK</sequence>
<keyword evidence="1" id="KW-0479">Metal-binding</keyword>
<dbReference type="Gene3D" id="4.10.60.10">
    <property type="entry name" value="Zinc finger, CCHC-type"/>
    <property type="match status" value="1"/>
</dbReference>
<dbReference type="GO" id="GO:0003676">
    <property type="term" value="F:nucleic acid binding"/>
    <property type="evidence" value="ECO:0007669"/>
    <property type="project" value="InterPro"/>
</dbReference>
<keyword evidence="1" id="KW-0862">Zinc</keyword>
<keyword evidence="4" id="KW-1185">Reference proteome</keyword>
<dbReference type="PANTHER" id="PTHR35046:SF9">
    <property type="entry name" value="RNA-DIRECTED DNA POLYMERASE"/>
    <property type="match status" value="1"/>
</dbReference>
<evidence type="ECO:0000256" key="1">
    <source>
        <dbReference type="PROSITE-ProRule" id="PRU00047"/>
    </source>
</evidence>
<dbReference type="EMBL" id="AGCT01047062">
    <property type="protein sequence ID" value="KYP78289.1"/>
    <property type="molecule type" value="Genomic_DNA"/>
</dbReference>
<protein>
    <recommendedName>
        <fullName evidence="2">CCHC-type domain-containing protein</fullName>
    </recommendedName>
</protein>